<accession>A0A6G9D3Y2</accession>
<dbReference type="EMBL" id="CP050125">
    <property type="protein sequence ID" value="QIP43889.1"/>
    <property type="molecule type" value="Genomic_DNA"/>
</dbReference>
<sequence length="125" mass="14131">MEERNRMDDRARDVKSGIVHTELPCEFCAEHPQYFAGDPVGFVRAARWAAVVKDCCHGNAPVDYLLCDEHWAMIRFQQLPGQCRRCGRIAYSVADIVSTEIPLGRTAEGAWPLVGRDIPVPRYVE</sequence>
<proteinExistence type="predicted"/>
<organism evidence="1 2">
    <name type="scientific">Rhodococcus erythropolis</name>
    <name type="common">Arthrobacter picolinophilus</name>
    <dbReference type="NCBI Taxonomy" id="1833"/>
    <lineage>
        <taxon>Bacteria</taxon>
        <taxon>Bacillati</taxon>
        <taxon>Actinomycetota</taxon>
        <taxon>Actinomycetes</taxon>
        <taxon>Mycobacteriales</taxon>
        <taxon>Nocardiaceae</taxon>
        <taxon>Rhodococcus</taxon>
        <taxon>Rhodococcus erythropolis group</taxon>
    </lineage>
</organism>
<geneLocation type="plasmid" evidence="1 2">
    <name>plas1</name>
</geneLocation>
<dbReference type="AlphaFoldDB" id="A0A6G9D3Y2"/>
<keyword evidence="1" id="KW-0614">Plasmid</keyword>
<name>A0A6G9D3Y2_RHOER</name>
<dbReference type="Proteomes" id="UP000502345">
    <property type="component" value="Plasmid plas1"/>
</dbReference>
<evidence type="ECO:0000313" key="2">
    <source>
        <dbReference type="Proteomes" id="UP000502345"/>
    </source>
</evidence>
<protein>
    <submittedName>
        <fullName evidence="1">Uncharacterized protein</fullName>
    </submittedName>
</protein>
<evidence type="ECO:0000313" key="1">
    <source>
        <dbReference type="EMBL" id="QIP43889.1"/>
    </source>
</evidence>
<gene>
    <name evidence="1" type="ORF">G9444_6646</name>
</gene>
<reference evidence="1 2" key="1">
    <citation type="submission" date="2020-03" db="EMBL/GenBank/DDBJ databases">
        <title>Screen low temperature-resistant strains for efficient degradation of petroleum hydrocarbons under the low temperature.</title>
        <authorList>
            <person name="Wang Y."/>
            <person name="Chen J."/>
        </authorList>
    </citation>
    <scope>NUCLEOTIDE SEQUENCE [LARGE SCALE GENOMIC DNA]</scope>
    <source>
        <strain evidence="1 2">KB1</strain>
        <plasmid evidence="1 2">plas1</plasmid>
    </source>
</reference>